<dbReference type="InterPro" id="IPR001905">
    <property type="entry name" value="Ammonium_transpt"/>
</dbReference>
<dbReference type="GO" id="GO:0008519">
    <property type="term" value="F:ammonium channel activity"/>
    <property type="evidence" value="ECO:0007669"/>
    <property type="project" value="InterPro"/>
</dbReference>
<dbReference type="Pfam" id="PF00909">
    <property type="entry name" value="Ammonium_transp"/>
    <property type="match status" value="1"/>
</dbReference>
<dbReference type="InterPro" id="IPR029020">
    <property type="entry name" value="Ammonium/urea_transptr"/>
</dbReference>
<dbReference type="InterPro" id="IPR018047">
    <property type="entry name" value="Ammonium_transpt_CS"/>
</dbReference>
<feature type="transmembrane region" description="Helical" evidence="8">
    <location>
        <begin position="167"/>
        <end position="191"/>
    </location>
</feature>
<evidence type="ECO:0000256" key="3">
    <source>
        <dbReference type="ARBA" id="ARBA00022448"/>
    </source>
</evidence>
<dbReference type="SUPFAM" id="SSF111352">
    <property type="entry name" value="Ammonium transporter"/>
    <property type="match status" value="1"/>
</dbReference>
<evidence type="ECO:0000256" key="4">
    <source>
        <dbReference type="ARBA" id="ARBA00022692"/>
    </source>
</evidence>
<feature type="transmembrane region" description="Helical" evidence="8">
    <location>
        <begin position="104"/>
        <end position="128"/>
    </location>
</feature>
<protein>
    <recommendedName>
        <fullName evidence="8">Ammonium transporter</fullName>
    </recommendedName>
</protein>
<dbReference type="AlphaFoldDB" id="A0A815UWA8"/>
<feature type="transmembrane region" description="Helical" evidence="8">
    <location>
        <begin position="263"/>
        <end position="282"/>
    </location>
</feature>
<evidence type="ECO:0000259" key="9">
    <source>
        <dbReference type="Pfam" id="PF00909"/>
    </source>
</evidence>
<feature type="transmembrane region" description="Helical" evidence="8">
    <location>
        <begin position="235"/>
        <end position="256"/>
    </location>
</feature>
<evidence type="ECO:0000313" key="11">
    <source>
        <dbReference type="Proteomes" id="UP000663845"/>
    </source>
</evidence>
<keyword evidence="5 8" id="KW-1133">Transmembrane helix</keyword>
<comment type="subcellular location">
    <subcellularLocation>
        <location evidence="8">Cell membrane</location>
        <topology evidence="8">Multi-pass membrane protein</topology>
    </subcellularLocation>
    <subcellularLocation>
        <location evidence="1">Membrane</location>
        <topology evidence="1">Multi-pass membrane protein</topology>
    </subcellularLocation>
</comment>
<keyword evidence="6 8" id="KW-0472">Membrane</keyword>
<accession>A0A815UWA8</accession>
<dbReference type="PRINTS" id="PR00342">
    <property type="entry name" value="RHESUSRHD"/>
</dbReference>
<dbReference type="EMBL" id="CAJNOG010003073">
    <property type="protein sequence ID" value="CAF1524839.1"/>
    <property type="molecule type" value="Genomic_DNA"/>
</dbReference>
<gene>
    <name evidence="10" type="ORF">JYZ213_LOCUS44786</name>
</gene>
<dbReference type="InterPro" id="IPR024041">
    <property type="entry name" value="NH4_transpt_AmtB-like_dom"/>
</dbReference>
<organism evidence="10 11">
    <name type="scientific">Adineta steineri</name>
    <dbReference type="NCBI Taxonomy" id="433720"/>
    <lineage>
        <taxon>Eukaryota</taxon>
        <taxon>Metazoa</taxon>
        <taxon>Spiralia</taxon>
        <taxon>Gnathifera</taxon>
        <taxon>Rotifera</taxon>
        <taxon>Eurotatoria</taxon>
        <taxon>Bdelloidea</taxon>
        <taxon>Adinetida</taxon>
        <taxon>Adinetidae</taxon>
        <taxon>Adineta</taxon>
    </lineage>
</organism>
<keyword evidence="3 8" id="KW-0813">Transport</keyword>
<feature type="transmembrane region" description="Helical" evidence="8">
    <location>
        <begin position="135"/>
        <end position="155"/>
    </location>
</feature>
<dbReference type="Proteomes" id="UP000663845">
    <property type="component" value="Unassembled WGS sequence"/>
</dbReference>
<dbReference type="GO" id="GO:0005886">
    <property type="term" value="C:plasma membrane"/>
    <property type="evidence" value="ECO:0007669"/>
    <property type="project" value="UniProtKB-SubCell"/>
</dbReference>
<dbReference type="Gene3D" id="1.10.3430.10">
    <property type="entry name" value="Ammonium transporter AmtB like domains"/>
    <property type="match status" value="1"/>
</dbReference>
<evidence type="ECO:0000256" key="1">
    <source>
        <dbReference type="ARBA" id="ARBA00004141"/>
    </source>
</evidence>
<evidence type="ECO:0000256" key="5">
    <source>
        <dbReference type="ARBA" id="ARBA00022989"/>
    </source>
</evidence>
<evidence type="ECO:0000256" key="8">
    <source>
        <dbReference type="RuleBase" id="RU362002"/>
    </source>
</evidence>
<dbReference type="PANTHER" id="PTHR43029">
    <property type="entry name" value="AMMONIUM TRANSPORTER MEP2"/>
    <property type="match status" value="1"/>
</dbReference>
<keyword evidence="4 8" id="KW-0812">Transmembrane</keyword>
<evidence type="ECO:0000313" key="10">
    <source>
        <dbReference type="EMBL" id="CAF1524839.1"/>
    </source>
</evidence>
<feature type="transmembrane region" description="Helical" evidence="8">
    <location>
        <begin position="203"/>
        <end position="223"/>
    </location>
</feature>
<feature type="transmembrane region" description="Helical" evidence="8">
    <location>
        <begin position="16"/>
        <end position="37"/>
    </location>
</feature>
<keyword evidence="7 8" id="KW-0924">Ammonia transport</keyword>
<name>A0A815UWA8_9BILA</name>
<dbReference type="PANTHER" id="PTHR43029:SF10">
    <property type="entry name" value="AMMONIUM TRANSPORTER MEP2"/>
    <property type="match status" value="1"/>
</dbReference>
<dbReference type="PROSITE" id="PS01219">
    <property type="entry name" value="AMMONIUM_TRANSP"/>
    <property type="match status" value="1"/>
</dbReference>
<evidence type="ECO:0000256" key="6">
    <source>
        <dbReference type="ARBA" id="ARBA00023136"/>
    </source>
</evidence>
<comment type="caution">
    <text evidence="10">The sequence shown here is derived from an EMBL/GenBank/DDBJ whole genome shotgun (WGS) entry which is preliminary data.</text>
</comment>
<proteinExistence type="inferred from homology"/>
<dbReference type="NCBIfam" id="TIGR00836">
    <property type="entry name" value="amt"/>
    <property type="match status" value="1"/>
</dbReference>
<feature type="transmembrane region" description="Helical" evidence="8">
    <location>
        <begin position="360"/>
        <end position="385"/>
    </location>
</feature>
<sequence>MNSTVTISPYDTGDNAWMMTSTALVLLMTPALAFFYGGLVEHKNILNQLFLSFICMGIVFVQWVLFGFSFAFGPPVSPGFGSFDWAVLRFGELYNPNYSPTYPLLTYCAYQGTFAVITPALISGAIVGRMKIIPYMIFIFIWSTVCYDPMAHWVWGDNGWLKHLGTLDFAGGTVVHILSGVSGLVASIILGKRHDYDPRGTPAHNLPFTILGTCLLWVGWTGFNAGSANAASGLAALALINTHAAAAAGLITWVVIDAIRGHISISGACIGPIAGLVGITPACGFVQPGWALLIAIITTCIVYSLLLLKRFMRFDDTLDVALIHGCGGISGAFMTGLFSQKWVNEISGGDGAFYGRPIQLWYQIAGILTAIGFAATCTAGILLPLHLIMGIRLAKEDEVVGLDVAAHGESWEMVASRALSSLITKIIEEQAANQGLPPEQIGTFELQYTPVNGKKNLITIPLSTENIRSNQAARNSSEESGERQAYFEKPDIIVKLNEK</sequence>
<comment type="similarity">
    <text evidence="2 8">Belongs to the ammonia transporter channel (TC 1.A.11.2) family.</text>
</comment>
<evidence type="ECO:0000256" key="2">
    <source>
        <dbReference type="ARBA" id="ARBA00005887"/>
    </source>
</evidence>
<feature type="transmembrane region" description="Helical" evidence="8">
    <location>
        <begin position="288"/>
        <end position="308"/>
    </location>
</feature>
<reference evidence="10" key="1">
    <citation type="submission" date="2021-02" db="EMBL/GenBank/DDBJ databases">
        <authorList>
            <person name="Nowell W R."/>
        </authorList>
    </citation>
    <scope>NUCLEOTIDE SEQUENCE</scope>
</reference>
<feature type="transmembrane region" description="Helical" evidence="8">
    <location>
        <begin position="49"/>
        <end position="72"/>
    </location>
</feature>
<feature type="transmembrane region" description="Helical" evidence="8">
    <location>
        <begin position="320"/>
        <end position="340"/>
    </location>
</feature>
<evidence type="ECO:0000256" key="7">
    <source>
        <dbReference type="ARBA" id="ARBA00023177"/>
    </source>
</evidence>
<feature type="domain" description="Ammonium transporter AmtB-like" evidence="9">
    <location>
        <begin position="16"/>
        <end position="410"/>
    </location>
</feature>
<dbReference type="InterPro" id="IPR002229">
    <property type="entry name" value="RhesusRHD"/>
</dbReference>